<keyword evidence="3" id="KW-0597">Phosphoprotein</keyword>
<keyword evidence="7" id="KW-0067">ATP-binding</keyword>
<keyword evidence="8" id="KW-0902">Two-component regulatory system</keyword>
<keyword evidence="9" id="KW-0812">Transmembrane</keyword>
<name>A0A1M6A8B9_9CLOT</name>
<evidence type="ECO:0000256" key="5">
    <source>
        <dbReference type="ARBA" id="ARBA00022741"/>
    </source>
</evidence>
<dbReference type="GO" id="GO:0016020">
    <property type="term" value="C:membrane"/>
    <property type="evidence" value="ECO:0007669"/>
    <property type="project" value="InterPro"/>
</dbReference>
<protein>
    <recommendedName>
        <fullName evidence="2">histidine kinase</fullName>
        <ecNumber evidence="2">2.7.13.3</ecNumber>
    </recommendedName>
</protein>
<dbReference type="Pfam" id="PF07730">
    <property type="entry name" value="HisKA_3"/>
    <property type="match status" value="1"/>
</dbReference>
<dbReference type="GO" id="GO:0005524">
    <property type="term" value="F:ATP binding"/>
    <property type="evidence" value="ECO:0007669"/>
    <property type="project" value="UniProtKB-KW"/>
</dbReference>
<evidence type="ECO:0000313" key="12">
    <source>
        <dbReference type="Proteomes" id="UP000184241"/>
    </source>
</evidence>
<dbReference type="EMBL" id="FQXU01000012">
    <property type="protein sequence ID" value="SHI32708.1"/>
    <property type="molecule type" value="Genomic_DNA"/>
</dbReference>
<organism evidence="11 12">
    <name type="scientific">Clostridium intestinale DSM 6191</name>
    <dbReference type="NCBI Taxonomy" id="1121320"/>
    <lineage>
        <taxon>Bacteria</taxon>
        <taxon>Bacillati</taxon>
        <taxon>Bacillota</taxon>
        <taxon>Clostridia</taxon>
        <taxon>Eubacteriales</taxon>
        <taxon>Clostridiaceae</taxon>
        <taxon>Clostridium</taxon>
    </lineage>
</organism>
<dbReference type="RefSeq" id="WP_073021830.1">
    <property type="nucleotide sequence ID" value="NZ_FQXU01000012.1"/>
</dbReference>
<dbReference type="Proteomes" id="UP000184241">
    <property type="component" value="Unassembled WGS sequence"/>
</dbReference>
<feature type="transmembrane region" description="Helical" evidence="9">
    <location>
        <begin position="32"/>
        <end position="49"/>
    </location>
</feature>
<keyword evidence="9" id="KW-1133">Transmembrane helix</keyword>
<dbReference type="Pfam" id="PF02518">
    <property type="entry name" value="HATPase_c"/>
    <property type="match status" value="1"/>
</dbReference>
<dbReference type="InterPro" id="IPR050482">
    <property type="entry name" value="Sensor_HK_TwoCompSys"/>
</dbReference>
<evidence type="ECO:0000256" key="6">
    <source>
        <dbReference type="ARBA" id="ARBA00022777"/>
    </source>
</evidence>
<dbReference type="AlphaFoldDB" id="A0A1M6A8B9"/>
<proteinExistence type="predicted"/>
<keyword evidence="6 11" id="KW-0418">Kinase</keyword>
<keyword evidence="4" id="KW-0808">Transferase</keyword>
<dbReference type="PANTHER" id="PTHR24421:SF10">
    <property type="entry name" value="NITRATE_NITRITE SENSOR PROTEIN NARQ"/>
    <property type="match status" value="1"/>
</dbReference>
<evidence type="ECO:0000313" key="11">
    <source>
        <dbReference type="EMBL" id="SHI32708.1"/>
    </source>
</evidence>
<evidence type="ECO:0000256" key="2">
    <source>
        <dbReference type="ARBA" id="ARBA00012438"/>
    </source>
</evidence>
<gene>
    <name evidence="11" type="ORF">SAMN02745941_03648</name>
</gene>
<dbReference type="Gene3D" id="1.20.5.1930">
    <property type="match status" value="1"/>
</dbReference>
<dbReference type="CDD" id="cd16917">
    <property type="entry name" value="HATPase_UhpB-NarQ-NarX-like"/>
    <property type="match status" value="1"/>
</dbReference>
<dbReference type="InterPro" id="IPR036890">
    <property type="entry name" value="HATPase_C_sf"/>
</dbReference>
<dbReference type="EC" id="2.7.13.3" evidence="2"/>
<evidence type="ECO:0000256" key="1">
    <source>
        <dbReference type="ARBA" id="ARBA00000085"/>
    </source>
</evidence>
<dbReference type="Gene3D" id="3.30.565.10">
    <property type="entry name" value="Histidine kinase-like ATPase, C-terminal domain"/>
    <property type="match status" value="1"/>
</dbReference>
<feature type="transmembrane region" description="Helical" evidence="9">
    <location>
        <begin position="61"/>
        <end position="88"/>
    </location>
</feature>
<dbReference type="GO" id="GO:0046983">
    <property type="term" value="F:protein dimerization activity"/>
    <property type="evidence" value="ECO:0007669"/>
    <property type="project" value="InterPro"/>
</dbReference>
<accession>A0A1M6A8B9</accession>
<feature type="transmembrane region" description="Helical" evidence="9">
    <location>
        <begin position="122"/>
        <end position="139"/>
    </location>
</feature>
<dbReference type="SMART" id="SM00387">
    <property type="entry name" value="HATPase_c"/>
    <property type="match status" value="1"/>
</dbReference>
<keyword evidence="9" id="KW-0472">Membrane</keyword>
<keyword evidence="5" id="KW-0547">Nucleotide-binding</keyword>
<evidence type="ECO:0000256" key="3">
    <source>
        <dbReference type="ARBA" id="ARBA00022553"/>
    </source>
</evidence>
<sequence>MWNKKLLTVIRYSLLLIIIASIVMHKNDIDKIEIVFVLTFIINNQLRFFSLDKISYRCLSFIVELAMIIFCYKYIGGYLFAYLVLVALDSNILFKNPIKTILNVLITFEGIMLSLKDPLDTQIMNMSIVIILILILYFINDEYNKKIEAQELYDKLRISEDKLKKANNDLEMYASSIEEITLLRERNRLSREIHDSVGHALSTIIIQLGAIEKVVDKNPTGGKQLAANLREFTQKSLNDVRSAVREIKPKEFENYEGIIIIDELINKFKKLTGVDVRLSFTKEKWALNSDQTFVIYRIIQEFLSNSLRHGKSTVIKITMAFNEYSLIVALKDNGIGKDKVIEGLGLRSMRERVEEIGGAFDYYTKPNDGFLVRIELDKKEKLKIYSQEEES</sequence>
<feature type="transmembrane region" description="Helical" evidence="9">
    <location>
        <begin position="6"/>
        <end position="25"/>
    </location>
</feature>
<comment type="catalytic activity">
    <reaction evidence="1">
        <text>ATP + protein L-histidine = ADP + protein N-phospho-L-histidine.</text>
        <dbReference type="EC" id="2.7.13.3"/>
    </reaction>
</comment>
<dbReference type="InterPro" id="IPR003594">
    <property type="entry name" value="HATPase_dom"/>
</dbReference>
<feature type="domain" description="Histidine kinase/HSP90-like ATPase" evidence="10">
    <location>
        <begin position="290"/>
        <end position="380"/>
    </location>
</feature>
<reference evidence="11 12" key="1">
    <citation type="submission" date="2016-11" db="EMBL/GenBank/DDBJ databases">
        <authorList>
            <person name="Jaros S."/>
            <person name="Januszkiewicz K."/>
            <person name="Wedrychowicz H."/>
        </authorList>
    </citation>
    <scope>NUCLEOTIDE SEQUENCE [LARGE SCALE GENOMIC DNA]</scope>
    <source>
        <strain evidence="11 12">DSM 6191</strain>
    </source>
</reference>
<dbReference type="PANTHER" id="PTHR24421">
    <property type="entry name" value="NITRATE/NITRITE SENSOR PROTEIN NARX-RELATED"/>
    <property type="match status" value="1"/>
</dbReference>
<evidence type="ECO:0000256" key="8">
    <source>
        <dbReference type="ARBA" id="ARBA00023012"/>
    </source>
</evidence>
<evidence type="ECO:0000256" key="7">
    <source>
        <dbReference type="ARBA" id="ARBA00022840"/>
    </source>
</evidence>
<evidence type="ECO:0000259" key="10">
    <source>
        <dbReference type="SMART" id="SM00387"/>
    </source>
</evidence>
<dbReference type="GO" id="GO:0000155">
    <property type="term" value="F:phosphorelay sensor kinase activity"/>
    <property type="evidence" value="ECO:0007669"/>
    <property type="project" value="InterPro"/>
</dbReference>
<dbReference type="SUPFAM" id="SSF55874">
    <property type="entry name" value="ATPase domain of HSP90 chaperone/DNA topoisomerase II/histidine kinase"/>
    <property type="match status" value="1"/>
</dbReference>
<evidence type="ECO:0000256" key="4">
    <source>
        <dbReference type="ARBA" id="ARBA00022679"/>
    </source>
</evidence>
<evidence type="ECO:0000256" key="9">
    <source>
        <dbReference type="SAM" id="Phobius"/>
    </source>
</evidence>
<dbReference type="InterPro" id="IPR011712">
    <property type="entry name" value="Sig_transdc_His_kin_sub3_dim/P"/>
</dbReference>